<accession>A0AAU8PH61</accession>
<dbReference type="GeneID" id="93876673"/>
<reference evidence="3" key="1">
    <citation type="journal article" date="2012" name="PLoS Negl. Trop. Dis.">
        <title>Whole genome sequences of three Treponema pallidum ssp. pertenue strains: yaws and syphilis treponemes differ in less than 0.2% of the genome sequence.</title>
        <authorList>
            <person name="Cejkova D."/>
            <person name="Zobanikova M."/>
            <person name="Chen L."/>
            <person name="Pospisilova P."/>
            <person name="Strouhal M."/>
            <person name="Qin X."/>
            <person name="Mikalova L."/>
            <person name="Norris S.J."/>
            <person name="Muzny D.M."/>
            <person name="Gibbs R.A."/>
            <person name="Fulton L.L."/>
            <person name="Sodergren E."/>
            <person name="Weinstock G.M."/>
            <person name="Smajs D."/>
        </authorList>
    </citation>
    <scope>NUCLEOTIDE SEQUENCE [LARGE SCALE GENOMIC DNA]</scope>
    <source>
        <strain evidence="3">Gauthier</strain>
    </source>
</reference>
<evidence type="ECO:0000313" key="3">
    <source>
        <dbReference type="Proteomes" id="UP000008192"/>
    </source>
</evidence>
<dbReference type="InterPro" id="IPR013229">
    <property type="entry name" value="PEGA"/>
</dbReference>
<feature type="domain" description="PEGA" evidence="1">
    <location>
        <begin position="28"/>
        <end position="91"/>
    </location>
</feature>
<sequence length="340" mass="36024">MSYSWKVRALCCAGLCVGAGLRAQEGSGIRVRGMPEHAQVTVNGYLCATPEEMVLTPGECEVTVCAFGYTKKTLQVVVEEGSFTVVDGRLDTARLELTDVTAQRAHFNPRDPAGLNTEYVTFRVTKSAKCTVTVKDAEGKVVCEEPVELVELGLNVGGIFGGSNKNSEDVSVSAKVAFEGNVTSDPAMGQLYASALCLYRIVHNNDSSGANKCFMRKGLTFATTCAYGIKGFTVALSGELGASSETGIKKPDFSTDVGLSLKYQNKICSIATYSKCGTTTGSNSDGANSVAGVSVHCVLPASLVMGLENNYAFKGTSYEGWELRASIGYVINTKLRVGRP</sequence>
<dbReference type="KEGG" id="tpg:TPEGAU_0923"/>
<evidence type="ECO:0000313" key="2">
    <source>
        <dbReference type="EMBL" id="AEZ60196.1"/>
    </source>
</evidence>
<gene>
    <name evidence="2" type="ordered locus">TPEGAU_0923</name>
</gene>
<dbReference type="RefSeq" id="WP_014342645.1">
    <property type="nucleotide sequence ID" value="NC_016843.1"/>
</dbReference>
<dbReference type="EMBL" id="CP002376">
    <property type="protein sequence ID" value="AEZ60196.1"/>
    <property type="molecule type" value="Genomic_DNA"/>
</dbReference>
<dbReference type="AlphaFoldDB" id="A0AAU8PH61"/>
<protein>
    <submittedName>
        <fullName evidence="2">Outer membrane protein</fullName>
    </submittedName>
</protein>
<evidence type="ECO:0000259" key="1">
    <source>
        <dbReference type="Pfam" id="PF08308"/>
    </source>
</evidence>
<proteinExistence type="predicted"/>
<dbReference type="Proteomes" id="UP000008192">
    <property type="component" value="Chromosome"/>
</dbReference>
<name>A0AAU8PH61_TREPG</name>
<dbReference type="Pfam" id="PF08308">
    <property type="entry name" value="PEGA"/>
    <property type="match status" value="1"/>
</dbReference>
<organism evidence="2 3">
    <name type="scientific">Treponema pallidum subsp. pertenue (strain Gauthier)</name>
    <dbReference type="NCBI Taxonomy" id="491080"/>
    <lineage>
        <taxon>Bacteria</taxon>
        <taxon>Pseudomonadati</taxon>
        <taxon>Spirochaetota</taxon>
        <taxon>Spirochaetia</taxon>
        <taxon>Spirochaetales</taxon>
        <taxon>Treponemataceae</taxon>
        <taxon>Treponema</taxon>
    </lineage>
</organism>